<keyword evidence="3" id="KW-0597">Phosphoprotein</keyword>
<dbReference type="Pfam" id="PF02518">
    <property type="entry name" value="HATPase_c"/>
    <property type="match status" value="1"/>
</dbReference>
<accession>A0A2W7BUD9</accession>
<dbReference type="GO" id="GO:0016020">
    <property type="term" value="C:membrane"/>
    <property type="evidence" value="ECO:0007669"/>
    <property type="project" value="InterPro"/>
</dbReference>
<dbReference type="PANTHER" id="PTHR24421:SF10">
    <property type="entry name" value="NITRATE_NITRITE SENSOR PROTEIN NARQ"/>
    <property type="match status" value="1"/>
</dbReference>
<dbReference type="EMBL" id="MZXV01000076">
    <property type="protein sequence ID" value="PZV34214.1"/>
    <property type="molecule type" value="Genomic_DNA"/>
</dbReference>
<dbReference type="RefSeq" id="WP_111548491.1">
    <property type="nucleotide sequence ID" value="NZ_MZXV01000076.1"/>
</dbReference>
<dbReference type="InterPro" id="IPR050482">
    <property type="entry name" value="Sensor_HK_TwoCompSys"/>
</dbReference>
<dbReference type="OrthoDB" id="9797605at2"/>
<dbReference type="GO" id="GO:0005524">
    <property type="term" value="F:ATP binding"/>
    <property type="evidence" value="ECO:0007669"/>
    <property type="project" value="UniProtKB-KW"/>
</dbReference>
<evidence type="ECO:0000256" key="8">
    <source>
        <dbReference type="ARBA" id="ARBA00023012"/>
    </source>
</evidence>
<evidence type="ECO:0000313" key="10">
    <source>
        <dbReference type="EMBL" id="PZV34214.1"/>
    </source>
</evidence>
<keyword evidence="4" id="KW-0808">Transferase</keyword>
<dbReference type="GO" id="GO:0000155">
    <property type="term" value="F:phosphorelay sensor kinase activity"/>
    <property type="evidence" value="ECO:0007669"/>
    <property type="project" value="InterPro"/>
</dbReference>
<dbReference type="InterPro" id="IPR003594">
    <property type="entry name" value="HATPase_dom"/>
</dbReference>
<dbReference type="InterPro" id="IPR003018">
    <property type="entry name" value="GAF"/>
</dbReference>
<evidence type="ECO:0000256" key="7">
    <source>
        <dbReference type="ARBA" id="ARBA00022840"/>
    </source>
</evidence>
<dbReference type="Pfam" id="PF07730">
    <property type="entry name" value="HisKA_3"/>
    <property type="match status" value="1"/>
</dbReference>
<evidence type="ECO:0000256" key="2">
    <source>
        <dbReference type="ARBA" id="ARBA00012438"/>
    </source>
</evidence>
<organism evidence="10 11">
    <name type="scientific">Mesorhizobium kowhaii</name>
    <dbReference type="NCBI Taxonomy" id="1300272"/>
    <lineage>
        <taxon>Bacteria</taxon>
        <taxon>Pseudomonadati</taxon>
        <taxon>Pseudomonadota</taxon>
        <taxon>Alphaproteobacteria</taxon>
        <taxon>Hyphomicrobiales</taxon>
        <taxon>Phyllobacteriaceae</taxon>
        <taxon>Mesorhizobium</taxon>
    </lineage>
</organism>
<dbReference type="Pfam" id="PF01590">
    <property type="entry name" value="GAF"/>
    <property type="match status" value="1"/>
</dbReference>
<dbReference type="Gene3D" id="3.30.565.10">
    <property type="entry name" value="Histidine kinase-like ATPase, C-terminal domain"/>
    <property type="match status" value="1"/>
</dbReference>
<keyword evidence="6" id="KW-0418">Kinase</keyword>
<name>A0A2W7BUD9_9HYPH</name>
<feature type="domain" description="GAF" evidence="9">
    <location>
        <begin position="24"/>
        <end position="177"/>
    </location>
</feature>
<evidence type="ECO:0000313" key="11">
    <source>
        <dbReference type="Proteomes" id="UP000248616"/>
    </source>
</evidence>
<protein>
    <recommendedName>
        <fullName evidence="2">histidine kinase</fullName>
        <ecNumber evidence="2">2.7.13.3</ecNumber>
    </recommendedName>
</protein>
<evidence type="ECO:0000256" key="5">
    <source>
        <dbReference type="ARBA" id="ARBA00022741"/>
    </source>
</evidence>
<evidence type="ECO:0000256" key="4">
    <source>
        <dbReference type="ARBA" id="ARBA00022679"/>
    </source>
</evidence>
<keyword evidence="5" id="KW-0547">Nucleotide-binding</keyword>
<dbReference type="SUPFAM" id="SSF55781">
    <property type="entry name" value="GAF domain-like"/>
    <property type="match status" value="1"/>
</dbReference>
<evidence type="ECO:0000259" key="9">
    <source>
        <dbReference type="SMART" id="SM00065"/>
    </source>
</evidence>
<dbReference type="SUPFAM" id="SSF55874">
    <property type="entry name" value="ATPase domain of HSP90 chaperone/DNA topoisomerase II/histidine kinase"/>
    <property type="match status" value="1"/>
</dbReference>
<keyword evidence="8" id="KW-0902">Two-component regulatory system</keyword>
<evidence type="ECO:0000256" key="1">
    <source>
        <dbReference type="ARBA" id="ARBA00000085"/>
    </source>
</evidence>
<dbReference type="EC" id="2.7.13.3" evidence="2"/>
<sequence>MPEVSLVLIDRLLAISRALAGHIDPGTAFRATAIEIGTLIPHDHMDLAVLSHDGRRHACYEAGFHTSWSELAQHPLPTEVSPIRSVLWGEVPYLLADDALRDQRFHFATAIDGPIFAARLRSRIVVPLRARGGIIGALNISRHEVGCYTLADVAVAQQCADLIAPYIFALIQTEEARRAMLAESEARNRVELLRVGASQLTEGMERERRRMAMDLHDQTLADLARIARQLSALRGQGVARAAQLADLEQEVAGCLTELRHIVDDMRPSVLELFGLRDAVEAHLNRSVARAKPPIAVRIADTSDGGADSLPEPVRTALYRIVQEAINNAVRHAAPRRIDVLLASTASVLRVIVTDDGQGCGTVDPAAHGGIGHMHTRAALIGARLRIGQAGRKSGGTRVVVEIDRQPSRELPVAAAATVPGQLAVSEAM</sequence>
<dbReference type="InterPro" id="IPR029016">
    <property type="entry name" value="GAF-like_dom_sf"/>
</dbReference>
<dbReference type="InterPro" id="IPR036890">
    <property type="entry name" value="HATPase_C_sf"/>
</dbReference>
<gene>
    <name evidence="10" type="ORF">B5V02_34645</name>
</gene>
<dbReference type="Gene3D" id="3.30.450.40">
    <property type="match status" value="1"/>
</dbReference>
<keyword evidence="7" id="KW-0067">ATP-binding</keyword>
<dbReference type="Proteomes" id="UP000248616">
    <property type="component" value="Unassembled WGS sequence"/>
</dbReference>
<comment type="catalytic activity">
    <reaction evidence="1">
        <text>ATP + protein L-histidine = ADP + protein N-phospho-L-histidine.</text>
        <dbReference type="EC" id="2.7.13.3"/>
    </reaction>
</comment>
<dbReference type="CDD" id="cd16917">
    <property type="entry name" value="HATPase_UhpB-NarQ-NarX-like"/>
    <property type="match status" value="1"/>
</dbReference>
<reference evidence="11" key="1">
    <citation type="submission" date="2017-03" db="EMBL/GenBank/DDBJ databases">
        <authorList>
            <person name="Safronova V.I."/>
            <person name="Sazanova A.L."/>
            <person name="Chirak E.R."/>
        </authorList>
    </citation>
    <scope>NUCLEOTIDE SEQUENCE [LARGE SCALE GENOMIC DNA]</scope>
    <source>
        <strain evidence="11">Ach-343</strain>
    </source>
</reference>
<dbReference type="PANTHER" id="PTHR24421">
    <property type="entry name" value="NITRATE/NITRITE SENSOR PROTEIN NARX-RELATED"/>
    <property type="match status" value="1"/>
</dbReference>
<keyword evidence="11" id="KW-1185">Reference proteome</keyword>
<dbReference type="SMART" id="SM00065">
    <property type="entry name" value="GAF"/>
    <property type="match status" value="1"/>
</dbReference>
<dbReference type="AlphaFoldDB" id="A0A2W7BUD9"/>
<evidence type="ECO:0000256" key="3">
    <source>
        <dbReference type="ARBA" id="ARBA00022553"/>
    </source>
</evidence>
<dbReference type="GO" id="GO:0046983">
    <property type="term" value="F:protein dimerization activity"/>
    <property type="evidence" value="ECO:0007669"/>
    <property type="project" value="InterPro"/>
</dbReference>
<comment type="caution">
    <text evidence="10">The sequence shown here is derived from an EMBL/GenBank/DDBJ whole genome shotgun (WGS) entry which is preliminary data.</text>
</comment>
<proteinExistence type="predicted"/>
<evidence type="ECO:0000256" key="6">
    <source>
        <dbReference type="ARBA" id="ARBA00022777"/>
    </source>
</evidence>
<dbReference type="InterPro" id="IPR011712">
    <property type="entry name" value="Sig_transdc_His_kin_sub3_dim/P"/>
</dbReference>